<dbReference type="InterPro" id="IPR047287">
    <property type="entry name" value="Tudor_SGF29_rpt2"/>
</dbReference>
<feature type="domain" description="SGF29 C-terminal" evidence="6">
    <location>
        <begin position="136"/>
        <end position="279"/>
    </location>
</feature>
<dbReference type="GO" id="GO:0006950">
    <property type="term" value="P:response to stress"/>
    <property type="evidence" value="ECO:0007669"/>
    <property type="project" value="UniProtKB-ARBA"/>
</dbReference>
<dbReference type="EMBL" id="JAUJYO010000018">
    <property type="protein sequence ID" value="KAK1290087.1"/>
    <property type="molecule type" value="Genomic_DNA"/>
</dbReference>
<name>A0AAV9CMZ6_ACOCL</name>
<gene>
    <name evidence="7" type="ORF">QJS10_CPB18g00635</name>
</gene>
<dbReference type="Pfam" id="PF07039">
    <property type="entry name" value="SGF29_Tudor"/>
    <property type="match status" value="1"/>
</dbReference>
<keyword evidence="8" id="KW-1185">Reference proteome</keyword>
<evidence type="ECO:0000313" key="7">
    <source>
        <dbReference type="EMBL" id="KAK1290087.1"/>
    </source>
</evidence>
<sequence length="279" mass="31353">MSSSSSSAAAMDVGGIFEHSKELDRLRKEQDVVLSEINRIHKKLQSTPEMVEKSGDNLLSRLRTLYVQAKDLAENEMNTSNMLVGQLDTLLQPGLPAVPAAQRKKIEVSEQKKKRVKADSEIPRLSPAASIRIQLDNAASLKGERVAARVRADDAEKDEWLVVKVIHFDRETKEFEVLDEDEDEGNVQRKYKLPMSRIIPFPKRGEPSSAQDFPLGSHVLAVYPTTTALYKATVVNPHRKRKTDDYLLEFDDDEGDDGCLPQRAVPFDEVVALPEGYRQ</sequence>
<dbReference type="Gene3D" id="2.30.30.140">
    <property type="match status" value="2"/>
</dbReference>
<dbReference type="InterPro" id="IPR010750">
    <property type="entry name" value="SGF29_tudor-like_dom"/>
</dbReference>
<dbReference type="FunFam" id="2.30.30.140:FF:000061">
    <property type="entry name" value="SAGA-associated factor 29 isoform X6"/>
    <property type="match status" value="1"/>
</dbReference>
<protein>
    <recommendedName>
        <fullName evidence="6">SGF29 C-terminal domain-containing protein</fullName>
    </recommendedName>
</protein>
<comment type="subcellular location">
    <subcellularLocation>
        <location evidence="1">Nucleus</location>
    </subcellularLocation>
</comment>
<dbReference type="PROSITE" id="PS51518">
    <property type="entry name" value="SGF29_C"/>
    <property type="match status" value="1"/>
</dbReference>
<dbReference type="FunFam" id="2.30.30.140:FF:000052">
    <property type="entry name" value="SAGA-associated factor 29 isoform X6"/>
    <property type="match status" value="1"/>
</dbReference>
<dbReference type="GO" id="GO:0000124">
    <property type="term" value="C:SAGA complex"/>
    <property type="evidence" value="ECO:0007669"/>
    <property type="project" value="InterPro"/>
</dbReference>
<dbReference type="InterPro" id="IPR037802">
    <property type="entry name" value="SGF29"/>
</dbReference>
<comment type="caution">
    <text evidence="7">The sequence shown here is derived from an EMBL/GenBank/DDBJ whole genome shotgun (WGS) entry which is preliminary data.</text>
</comment>
<evidence type="ECO:0000259" key="6">
    <source>
        <dbReference type="PROSITE" id="PS51518"/>
    </source>
</evidence>
<evidence type="ECO:0000256" key="4">
    <source>
        <dbReference type="ARBA" id="ARBA00023163"/>
    </source>
</evidence>
<evidence type="ECO:0000313" key="8">
    <source>
        <dbReference type="Proteomes" id="UP001180020"/>
    </source>
</evidence>
<reference evidence="7" key="1">
    <citation type="journal article" date="2023" name="Nat. Commun.">
        <title>Diploid and tetraploid genomes of Acorus and the evolution of monocots.</title>
        <authorList>
            <person name="Ma L."/>
            <person name="Liu K.W."/>
            <person name="Li Z."/>
            <person name="Hsiao Y.Y."/>
            <person name="Qi Y."/>
            <person name="Fu T."/>
            <person name="Tang G.D."/>
            <person name="Zhang D."/>
            <person name="Sun W.H."/>
            <person name="Liu D.K."/>
            <person name="Li Y."/>
            <person name="Chen G.Z."/>
            <person name="Liu X.D."/>
            <person name="Liao X.Y."/>
            <person name="Jiang Y.T."/>
            <person name="Yu X."/>
            <person name="Hao Y."/>
            <person name="Huang J."/>
            <person name="Zhao X.W."/>
            <person name="Ke S."/>
            <person name="Chen Y.Y."/>
            <person name="Wu W.L."/>
            <person name="Hsu J.L."/>
            <person name="Lin Y.F."/>
            <person name="Huang M.D."/>
            <person name="Li C.Y."/>
            <person name="Huang L."/>
            <person name="Wang Z.W."/>
            <person name="Zhao X."/>
            <person name="Zhong W.Y."/>
            <person name="Peng D.H."/>
            <person name="Ahmad S."/>
            <person name="Lan S."/>
            <person name="Zhang J.S."/>
            <person name="Tsai W.C."/>
            <person name="Van de Peer Y."/>
            <person name="Liu Z.J."/>
        </authorList>
    </citation>
    <scope>NUCLEOTIDE SEQUENCE</scope>
    <source>
        <strain evidence="7">CP</strain>
    </source>
</reference>
<dbReference type="GO" id="GO:0006325">
    <property type="term" value="P:chromatin organization"/>
    <property type="evidence" value="ECO:0007669"/>
    <property type="project" value="UniProtKB-KW"/>
</dbReference>
<dbReference type="AlphaFoldDB" id="A0AAV9CMZ6"/>
<evidence type="ECO:0000256" key="1">
    <source>
        <dbReference type="ARBA" id="ARBA00004123"/>
    </source>
</evidence>
<dbReference type="CDD" id="cd20394">
    <property type="entry name" value="Tudor_SGF29_rpt2"/>
    <property type="match status" value="1"/>
</dbReference>
<keyword evidence="2" id="KW-0156">Chromatin regulator</keyword>
<dbReference type="CDD" id="cd20393">
    <property type="entry name" value="Tudor_SGF29_rpt1"/>
    <property type="match status" value="1"/>
</dbReference>
<accession>A0AAV9CMZ6</accession>
<dbReference type="PANTHER" id="PTHR21539:SF0">
    <property type="entry name" value="SAGA-ASSOCIATED FACTOR 29"/>
    <property type="match status" value="1"/>
</dbReference>
<dbReference type="GO" id="GO:0005634">
    <property type="term" value="C:nucleus"/>
    <property type="evidence" value="ECO:0007669"/>
    <property type="project" value="UniProtKB-SubCell"/>
</dbReference>
<evidence type="ECO:0000256" key="5">
    <source>
        <dbReference type="ARBA" id="ARBA00023242"/>
    </source>
</evidence>
<evidence type="ECO:0000256" key="3">
    <source>
        <dbReference type="ARBA" id="ARBA00023015"/>
    </source>
</evidence>
<keyword evidence="4" id="KW-0804">Transcription</keyword>
<evidence type="ECO:0000256" key="2">
    <source>
        <dbReference type="ARBA" id="ARBA00022853"/>
    </source>
</evidence>
<dbReference type="InterPro" id="IPR047288">
    <property type="entry name" value="Tudor_SGF29_rpt1"/>
</dbReference>
<dbReference type="PANTHER" id="PTHR21539">
    <property type="entry name" value="SAGA-ASSOCIATED FACTOR 29"/>
    <property type="match status" value="1"/>
</dbReference>
<dbReference type="Proteomes" id="UP001180020">
    <property type="component" value="Unassembled WGS sequence"/>
</dbReference>
<organism evidence="7 8">
    <name type="scientific">Acorus calamus</name>
    <name type="common">Sweet flag</name>
    <dbReference type="NCBI Taxonomy" id="4465"/>
    <lineage>
        <taxon>Eukaryota</taxon>
        <taxon>Viridiplantae</taxon>
        <taxon>Streptophyta</taxon>
        <taxon>Embryophyta</taxon>
        <taxon>Tracheophyta</taxon>
        <taxon>Spermatophyta</taxon>
        <taxon>Magnoliopsida</taxon>
        <taxon>Liliopsida</taxon>
        <taxon>Acoraceae</taxon>
        <taxon>Acorus</taxon>
    </lineage>
</organism>
<keyword evidence="5" id="KW-0539">Nucleus</keyword>
<proteinExistence type="predicted"/>
<reference evidence="7" key="2">
    <citation type="submission" date="2023-06" db="EMBL/GenBank/DDBJ databases">
        <authorList>
            <person name="Ma L."/>
            <person name="Liu K.-W."/>
            <person name="Li Z."/>
            <person name="Hsiao Y.-Y."/>
            <person name="Qi Y."/>
            <person name="Fu T."/>
            <person name="Tang G."/>
            <person name="Zhang D."/>
            <person name="Sun W.-H."/>
            <person name="Liu D.-K."/>
            <person name="Li Y."/>
            <person name="Chen G.-Z."/>
            <person name="Liu X.-D."/>
            <person name="Liao X.-Y."/>
            <person name="Jiang Y.-T."/>
            <person name="Yu X."/>
            <person name="Hao Y."/>
            <person name="Huang J."/>
            <person name="Zhao X.-W."/>
            <person name="Ke S."/>
            <person name="Chen Y.-Y."/>
            <person name="Wu W.-L."/>
            <person name="Hsu J.-L."/>
            <person name="Lin Y.-F."/>
            <person name="Huang M.-D."/>
            <person name="Li C.-Y."/>
            <person name="Huang L."/>
            <person name="Wang Z.-W."/>
            <person name="Zhao X."/>
            <person name="Zhong W.-Y."/>
            <person name="Peng D.-H."/>
            <person name="Ahmad S."/>
            <person name="Lan S."/>
            <person name="Zhang J.-S."/>
            <person name="Tsai W.-C."/>
            <person name="Van De Peer Y."/>
            <person name="Liu Z.-J."/>
        </authorList>
    </citation>
    <scope>NUCLEOTIDE SEQUENCE</scope>
    <source>
        <strain evidence="7">CP</strain>
        <tissue evidence="7">Leaves</tissue>
    </source>
</reference>
<keyword evidence="3" id="KW-0805">Transcription regulation</keyword>